<dbReference type="Pfam" id="PF12259">
    <property type="entry name" value="Baculo_F"/>
    <property type="match status" value="1"/>
</dbReference>
<feature type="non-terminal residue" evidence="1">
    <location>
        <position position="1"/>
    </location>
</feature>
<dbReference type="AlphaFoldDB" id="A0A5E4R5D6"/>
<organism evidence="1 2">
    <name type="scientific">Leptidea sinapis</name>
    <dbReference type="NCBI Taxonomy" id="189913"/>
    <lineage>
        <taxon>Eukaryota</taxon>
        <taxon>Metazoa</taxon>
        <taxon>Ecdysozoa</taxon>
        <taxon>Arthropoda</taxon>
        <taxon>Hexapoda</taxon>
        <taxon>Insecta</taxon>
        <taxon>Pterygota</taxon>
        <taxon>Neoptera</taxon>
        <taxon>Endopterygota</taxon>
        <taxon>Lepidoptera</taxon>
        <taxon>Glossata</taxon>
        <taxon>Ditrysia</taxon>
        <taxon>Papilionoidea</taxon>
        <taxon>Pieridae</taxon>
        <taxon>Dismorphiinae</taxon>
        <taxon>Leptidea</taxon>
    </lineage>
</organism>
<accession>A0A5E4R5D6</accession>
<keyword evidence="2" id="KW-1185">Reference proteome</keyword>
<evidence type="ECO:0000313" key="2">
    <source>
        <dbReference type="Proteomes" id="UP000324832"/>
    </source>
</evidence>
<reference evidence="1 2" key="1">
    <citation type="submission" date="2017-07" db="EMBL/GenBank/DDBJ databases">
        <authorList>
            <person name="Talla V."/>
            <person name="Backstrom N."/>
        </authorList>
    </citation>
    <scope>NUCLEOTIDE SEQUENCE [LARGE SCALE GENOMIC DNA]</scope>
</reference>
<evidence type="ECO:0000313" key="1">
    <source>
        <dbReference type="EMBL" id="VVD04713.1"/>
    </source>
</evidence>
<protein>
    <submittedName>
        <fullName evidence="1">Uncharacterized protein</fullName>
    </submittedName>
</protein>
<dbReference type="InterPro" id="IPR022048">
    <property type="entry name" value="Envelope_fusion-like"/>
</dbReference>
<gene>
    <name evidence="1" type="ORF">LSINAPIS_LOCUS14411</name>
</gene>
<name>A0A5E4R5D6_9NEOP</name>
<dbReference type="EMBL" id="FZQP02006884">
    <property type="protein sequence ID" value="VVD04713.1"/>
    <property type="molecule type" value="Genomic_DNA"/>
</dbReference>
<feature type="non-terminal residue" evidence="1">
    <location>
        <position position="341"/>
    </location>
</feature>
<dbReference type="Proteomes" id="UP000324832">
    <property type="component" value="Unassembled WGS sequence"/>
</dbReference>
<proteinExistence type="predicted"/>
<sequence length="341" mass="38834">ERALENINKSKETSKRYYDSSSSSKSYKVGDMVYLKQHHRLRKALSPVLFFNSCSTEPIHPISNSPGIYFDPTSEAYFYDDFWNVVTHIDILRSIINLNDFCEKVQNLAVISIDCKDSINPLEILINSSFLKYDSLSHLISENPENRTKRALEFGGEVLKFFFGTLDADDARKYDEAISICQESEKEIYTLMKNNIHIMKSTIGNFNETIIKLNNNETQLNNRIEKLNFIFQDQSKINSKIINIEKINSILNIIEGSLLSVTNILDAILNSILFAKANILHPYVLSPSKLYDELSNSKCKNVNFEYMISPQPAILSTINNPSCESKLLSEVTLSLPDICVS</sequence>